<evidence type="ECO:0000313" key="1">
    <source>
        <dbReference type="EMBL" id="EAZ63107.2"/>
    </source>
</evidence>
<dbReference type="STRING" id="322104.A3GHT2"/>
<keyword evidence="2" id="KW-1185">Reference proteome</keyword>
<dbReference type="Proteomes" id="UP000002258">
    <property type="component" value="Chromosome 1"/>
</dbReference>
<feature type="non-terminal residue" evidence="1">
    <location>
        <position position="1"/>
    </location>
</feature>
<feature type="non-terminal residue" evidence="1">
    <location>
        <position position="83"/>
    </location>
</feature>
<dbReference type="GeneID" id="4851831"/>
<proteinExistence type="predicted"/>
<evidence type="ECO:0000313" key="2">
    <source>
        <dbReference type="Proteomes" id="UP000002258"/>
    </source>
</evidence>
<dbReference type="eggNOG" id="ENOG502SA45">
    <property type="taxonomic scope" value="Eukaryota"/>
</dbReference>
<sequence length="83" mass="9645">IKQSLLHSPIITNIFPQFKVNIAKPFRGLSSASFNDEEYQVLIPKEEDSQLDVFSEDEVDEDLFLSQKEDSQQPEKDHNHLEQ</sequence>
<organism evidence="1 2">
    <name type="scientific">Scheffersomyces stipitis (strain ATCC 58785 / CBS 6054 / NBRC 10063 / NRRL Y-11545)</name>
    <name type="common">Yeast</name>
    <name type="synonym">Pichia stipitis</name>
    <dbReference type="NCBI Taxonomy" id="322104"/>
    <lineage>
        <taxon>Eukaryota</taxon>
        <taxon>Fungi</taxon>
        <taxon>Dikarya</taxon>
        <taxon>Ascomycota</taxon>
        <taxon>Saccharomycotina</taxon>
        <taxon>Pichiomycetes</taxon>
        <taxon>Debaryomycetaceae</taxon>
        <taxon>Scheffersomyces</taxon>
    </lineage>
</organism>
<dbReference type="OrthoDB" id="4080238at2759"/>
<reference evidence="1 2" key="1">
    <citation type="journal article" date="2007" name="Nat. Biotechnol.">
        <title>Genome sequence of the lignocellulose-bioconverting and xylose-fermenting yeast Pichia stipitis.</title>
        <authorList>
            <person name="Jeffries T.W."/>
            <person name="Grigoriev I.V."/>
            <person name="Grimwood J."/>
            <person name="Laplaza J.M."/>
            <person name="Aerts A."/>
            <person name="Salamov A."/>
            <person name="Schmutz J."/>
            <person name="Lindquist E."/>
            <person name="Dehal P."/>
            <person name="Shapiro H."/>
            <person name="Jin Y.S."/>
            <person name="Passoth V."/>
            <person name="Richardson P.M."/>
        </authorList>
    </citation>
    <scope>NUCLEOTIDE SEQUENCE [LARGE SCALE GENOMIC DNA]</scope>
    <source>
        <strain evidence="2">ATCC 58785 / CBS 6054 / NBRC 10063 / NRRL Y-11545</strain>
    </source>
</reference>
<name>A3GHT2_PICST</name>
<dbReference type="RefSeq" id="XP_001387130.2">
    <property type="nucleotide sequence ID" value="XM_001387093.1"/>
</dbReference>
<dbReference type="AlphaFoldDB" id="A3GHT2"/>
<dbReference type="InParanoid" id="A3GHT2"/>
<dbReference type="HOGENOM" id="CLU_2549249_0_0_1"/>
<protein>
    <submittedName>
        <fullName evidence="1">Uncharacterized protein</fullName>
    </submittedName>
</protein>
<dbReference type="EMBL" id="AAVQ01000002">
    <property type="protein sequence ID" value="EAZ63107.2"/>
    <property type="molecule type" value="Genomic_DNA"/>
</dbReference>
<comment type="caution">
    <text evidence="1">The sequence shown here is derived from an EMBL/GenBank/DDBJ whole genome shotgun (WGS) entry which is preliminary data.</text>
</comment>
<accession>A3GHT2</accession>
<gene>
    <name evidence="1" type="ORF">PICST_75152</name>
</gene>
<dbReference type="KEGG" id="pic:PICST_75152"/>